<reference evidence="2 3" key="1">
    <citation type="submission" date="2018-06" db="EMBL/GenBank/DDBJ databases">
        <authorList>
            <consortium name="Pathogen Informatics"/>
            <person name="Doyle S."/>
        </authorList>
    </citation>
    <scope>NUCLEOTIDE SEQUENCE [LARGE SCALE GENOMIC DNA]</scope>
    <source>
        <strain evidence="2 3">NCTC11685</strain>
    </source>
</reference>
<evidence type="ECO:0000313" key="3">
    <source>
        <dbReference type="Proteomes" id="UP000254863"/>
    </source>
</evidence>
<proteinExistence type="predicted"/>
<organism evidence="2 3">
    <name type="scientific">Klebsiella michiganensis</name>
    <dbReference type="NCBI Taxonomy" id="1134687"/>
    <lineage>
        <taxon>Bacteria</taxon>
        <taxon>Pseudomonadati</taxon>
        <taxon>Pseudomonadota</taxon>
        <taxon>Gammaproteobacteria</taxon>
        <taxon>Enterobacterales</taxon>
        <taxon>Enterobacteriaceae</taxon>
        <taxon>Klebsiella/Raoultella group</taxon>
        <taxon>Klebsiella</taxon>
    </lineage>
</organism>
<accession>A0A7H4PPM8</accession>
<dbReference type="Proteomes" id="UP000254863">
    <property type="component" value="Unassembled WGS sequence"/>
</dbReference>
<keyword evidence="1" id="KW-0472">Membrane</keyword>
<gene>
    <name evidence="2" type="primary">yeiU_2</name>
    <name evidence="2" type="ORF">NCTC11685_07709</name>
</gene>
<evidence type="ECO:0000313" key="2">
    <source>
        <dbReference type="EMBL" id="STW80351.1"/>
    </source>
</evidence>
<evidence type="ECO:0000256" key="1">
    <source>
        <dbReference type="SAM" id="Phobius"/>
    </source>
</evidence>
<comment type="caution">
    <text evidence="2">The sequence shown here is derived from an EMBL/GenBank/DDBJ whole genome shotgun (WGS) entry which is preliminary data.</text>
</comment>
<name>A0A7H4PPM8_9ENTR</name>
<keyword evidence="1" id="KW-1133">Transmembrane helix</keyword>
<dbReference type="EMBL" id="UGMS01000004">
    <property type="protein sequence ID" value="STW80351.1"/>
    <property type="molecule type" value="Genomic_DNA"/>
</dbReference>
<keyword evidence="1" id="KW-0812">Transmembrane</keyword>
<dbReference type="AlphaFoldDB" id="A0A7H4PPM8"/>
<feature type="transmembrane region" description="Helical" evidence="1">
    <location>
        <begin position="20"/>
        <end position="38"/>
    </location>
</feature>
<sequence>MGSLMLSFWFKEQSAGRRRVIIIGLAMLLAAVIINQLAQHLMAG</sequence>
<protein>
    <submittedName>
        <fullName evidence="2">Putative permease</fullName>
    </submittedName>
</protein>